<evidence type="ECO:0000313" key="4">
    <source>
        <dbReference type="Proteomes" id="UP000234190"/>
    </source>
</evidence>
<comment type="similarity">
    <text evidence="1">Belongs to the UPF0065 (bug) family.</text>
</comment>
<organism evidence="3 4">
    <name type="scientific">Pollutimonas subterranea</name>
    <dbReference type="NCBI Taxonomy" id="2045210"/>
    <lineage>
        <taxon>Bacteria</taxon>
        <taxon>Pseudomonadati</taxon>
        <taxon>Pseudomonadota</taxon>
        <taxon>Betaproteobacteria</taxon>
        <taxon>Burkholderiales</taxon>
        <taxon>Alcaligenaceae</taxon>
        <taxon>Pollutimonas</taxon>
    </lineage>
</organism>
<dbReference type="Pfam" id="PF03401">
    <property type="entry name" value="TctC"/>
    <property type="match status" value="1"/>
</dbReference>
<dbReference type="Gene3D" id="3.40.190.10">
    <property type="entry name" value="Periplasmic binding protein-like II"/>
    <property type="match status" value="1"/>
</dbReference>
<reference evidence="3 4" key="1">
    <citation type="submission" date="2017-10" db="EMBL/GenBank/DDBJ databases">
        <title>Two draft genome sequences of Pusillimonas sp. strains isolated from a nitrate- and radionuclide-contaminated groundwater in Russia.</title>
        <authorList>
            <person name="Grouzdev D.S."/>
            <person name="Tourova T.P."/>
            <person name="Goeva M.A."/>
            <person name="Babich T.L."/>
            <person name="Sokolova D.S."/>
            <person name="Abdullin R."/>
            <person name="Poltaraus A.B."/>
            <person name="Toshchakov S.V."/>
            <person name="Nazina T.N."/>
        </authorList>
    </citation>
    <scope>NUCLEOTIDE SEQUENCE [LARGE SCALE GENOMIC DNA]</scope>
    <source>
        <strain evidence="3 4">JR1/69-3-13</strain>
    </source>
</reference>
<dbReference type="CDD" id="cd13578">
    <property type="entry name" value="PBP2_Bug27"/>
    <property type="match status" value="1"/>
</dbReference>
<gene>
    <name evidence="3" type="ORF">CR159_11135</name>
</gene>
<evidence type="ECO:0000256" key="2">
    <source>
        <dbReference type="SAM" id="SignalP"/>
    </source>
</evidence>
<dbReference type="OrthoDB" id="8678477at2"/>
<sequence>MNRRGISLTAVAMFVAAMSGTVGAESSYPSKPVRILVGYQPGGPTDLVARLVASKLQEKLGQPFVVENRPGAGSNIASEAAAVANPDGYTLLMAASPITMNGYVYKNQKYNVETSFEPITIISSAPGILGVSPTLPVNNLKELIELAKNTPEKLTFGSTGHGGSQHMAGELFQQLAGIELLHIPYKGASGVLTDLSAGHVDMSFMTSTSAIPFLETGKVKPLAVAGKTRLAALPDVPTFGELGYPGMLSSSWNALLAPAGTDPDIVKKLHAAAVEAVQAPDIKEKLEPQGAVLIGNSPEEFRKQIGEEVAHWGDQFKKVTLETTGKQ</sequence>
<dbReference type="RefSeq" id="WP_102074027.1">
    <property type="nucleotide sequence ID" value="NZ_PDNW01000008.1"/>
</dbReference>
<feature type="chain" id="PRO_5014632874" evidence="2">
    <location>
        <begin position="25"/>
        <end position="327"/>
    </location>
</feature>
<keyword evidence="4" id="KW-1185">Reference proteome</keyword>
<keyword evidence="2" id="KW-0732">Signal</keyword>
<dbReference type="AlphaFoldDB" id="A0A2N4U488"/>
<dbReference type="SUPFAM" id="SSF53850">
    <property type="entry name" value="Periplasmic binding protein-like II"/>
    <property type="match status" value="1"/>
</dbReference>
<evidence type="ECO:0000256" key="1">
    <source>
        <dbReference type="ARBA" id="ARBA00006987"/>
    </source>
</evidence>
<proteinExistence type="inferred from homology"/>
<dbReference type="PIRSF" id="PIRSF017082">
    <property type="entry name" value="YflP"/>
    <property type="match status" value="1"/>
</dbReference>
<evidence type="ECO:0000313" key="3">
    <source>
        <dbReference type="EMBL" id="PLC49834.1"/>
    </source>
</evidence>
<dbReference type="InterPro" id="IPR042100">
    <property type="entry name" value="Bug_dom1"/>
</dbReference>
<dbReference type="EMBL" id="PDNW01000008">
    <property type="protein sequence ID" value="PLC49834.1"/>
    <property type="molecule type" value="Genomic_DNA"/>
</dbReference>
<dbReference type="Proteomes" id="UP000234190">
    <property type="component" value="Unassembled WGS sequence"/>
</dbReference>
<dbReference type="PANTHER" id="PTHR42928:SF5">
    <property type="entry name" value="BLR1237 PROTEIN"/>
    <property type="match status" value="1"/>
</dbReference>
<protein>
    <submittedName>
        <fullName evidence="3">Twin-arginine translocation pathway signal</fullName>
    </submittedName>
</protein>
<dbReference type="InterPro" id="IPR005064">
    <property type="entry name" value="BUG"/>
</dbReference>
<name>A0A2N4U488_9BURK</name>
<comment type="caution">
    <text evidence="3">The sequence shown here is derived from an EMBL/GenBank/DDBJ whole genome shotgun (WGS) entry which is preliminary data.</text>
</comment>
<dbReference type="PANTHER" id="PTHR42928">
    <property type="entry name" value="TRICARBOXYLATE-BINDING PROTEIN"/>
    <property type="match status" value="1"/>
</dbReference>
<dbReference type="Gene3D" id="3.40.190.150">
    <property type="entry name" value="Bordetella uptake gene, domain 1"/>
    <property type="match status" value="1"/>
</dbReference>
<feature type="signal peptide" evidence="2">
    <location>
        <begin position="1"/>
        <end position="24"/>
    </location>
</feature>
<accession>A0A2N4U488</accession>